<evidence type="ECO:0000313" key="1">
    <source>
        <dbReference type="EMBL" id="KAF5472024.1"/>
    </source>
</evidence>
<dbReference type="AlphaFoldDB" id="A0A833XVS9"/>
<accession>A0A833XVS9</accession>
<dbReference type="PANTHER" id="PTHR11439:SF470">
    <property type="entry name" value="CYSTEINE-RICH RLK (RECEPTOR-LIKE PROTEIN KINASE) 8"/>
    <property type="match status" value="1"/>
</dbReference>
<dbReference type="PANTHER" id="PTHR11439">
    <property type="entry name" value="GAG-POL-RELATED RETROTRANSPOSON"/>
    <property type="match status" value="1"/>
</dbReference>
<name>A0A833XVS9_JUGRE</name>
<proteinExistence type="predicted"/>
<sequence length="185" mass="20824">MADSLAFAAHSGASKNSPAARNVIAPFSIEQNLKLTNHDGTLLPDPSIYCRLVGRLIYLTITHPDIVFAVNILSQFMHAPRALHMQAATCVLRYIKAWHESYLLVHKKKTTVVRSSAEAEYRAMAVTTCELTWLKQLLTDLGIPHPAPFHLHCDNQSALHIAHNSVFHEHTKHIEIDCHIIRDRI</sequence>
<evidence type="ECO:0000313" key="2">
    <source>
        <dbReference type="Proteomes" id="UP000619265"/>
    </source>
</evidence>
<dbReference type="SUPFAM" id="SSF56672">
    <property type="entry name" value="DNA/RNA polymerases"/>
    <property type="match status" value="1"/>
</dbReference>
<reference evidence="1" key="2">
    <citation type="submission" date="2020-03" db="EMBL/GenBank/DDBJ databases">
        <title>Walnut 2.0.</title>
        <authorList>
            <person name="Marrano A."/>
            <person name="Britton M."/>
            <person name="Zimin A.V."/>
            <person name="Zaini P.A."/>
            <person name="Workman R."/>
            <person name="Puiu D."/>
            <person name="Bianco L."/>
            <person name="Allen B.J."/>
            <person name="Troggio M."/>
            <person name="Leslie C.A."/>
            <person name="Timp W."/>
            <person name="Dendekar A."/>
            <person name="Salzberg S.L."/>
            <person name="Neale D.B."/>
        </authorList>
    </citation>
    <scope>NUCLEOTIDE SEQUENCE</scope>
    <source>
        <tissue evidence="1">Leaves</tissue>
    </source>
</reference>
<evidence type="ECO:0008006" key="3">
    <source>
        <dbReference type="Google" id="ProtNLM"/>
    </source>
</evidence>
<gene>
    <name evidence="1" type="ORF">F2P56_008774</name>
</gene>
<dbReference type="CDD" id="cd09272">
    <property type="entry name" value="RNase_HI_RT_Ty1"/>
    <property type="match status" value="1"/>
</dbReference>
<dbReference type="InterPro" id="IPR043502">
    <property type="entry name" value="DNA/RNA_pol_sf"/>
</dbReference>
<comment type="caution">
    <text evidence="1">The sequence shown here is derived from an EMBL/GenBank/DDBJ whole genome shotgun (WGS) entry which is preliminary data.</text>
</comment>
<protein>
    <recommendedName>
        <fullName evidence="3">Secreted RxLR effector protein 161-like</fullName>
    </recommendedName>
</protein>
<dbReference type="Proteomes" id="UP000619265">
    <property type="component" value="Unassembled WGS sequence"/>
</dbReference>
<organism evidence="1 2">
    <name type="scientific">Juglans regia</name>
    <name type="common">English walnut</name>
    <dbReference type="NCBI Taxonomy" id="51240"/>
    <lineage>
        <taxon>Eukaryota</taxon>
        <taxon>Viridiplantae</taxon>
        <taxon>Streptophyta</taxon>
        <taxon>Embryophyta</taxon>
        <taxon>Tracheophyta</taxon>
        <taxon>Spermatophyta</taxon>
        <taxon>Magnoliopsida</taxon>
        <taxon>eudicotyledons</taxon>
        <taxon>Gunneridae</taxon>
        <taxon>Pentapetalae</taxon>
        <taxon>rosids</taxon>
        <taxon>fabids</taxon>
        <taxon>Fagales</taxon>
        <taxon>Juglandaceae</taxon>
        <taxon>Juglans</taxon>
    </lineage>
</organism>
<reference evidence="1" key="1">
    <citation type="submission" date="2015-10" db="EMBL/GenBank/DDBJ databases">
        <authorList>
            <person name="Martinez-Garcia P.J."/>
            <person name="Crepeau M.W."/>
            <person name="Puiu D."/>
            <person name="Gonzalez-Ibeas D."/>
            <person name="Whalen J."/>
            <person name="Stevens K."/>
            <person name="Paul R."/>
            <person name="Butterfield T."/>
            <person name="Britton M."/>
            <person name="Reagan R."/>
            <person name="Chakraborty S."/>
            <person name="Walawage S.L."/>
            <person name="Vasquez-Gross H.A."/>
            <person name="Cardeno C."/>
            <person name="Famula R."/>
            <person name="Pratt K."/>
            <person name="Kuruganti S."/>
            <person name="Aradhya M.K."/>
            <person name="Leslie C.A."/>
            <person name="Dandekar A.M."/>
            <person name="Salzberg S.L."/>
            <person name="Wegrzyn J.L."/>
            <person name="Langley C.H."/>
            <person name="Neale D.B."/>
        </authorList>
    </citation>
    <scope>NUCLEOTIDE SEQUENCE</scope>
    <source>
        <tissue evidence="1">Leaves</tissue>
    </source>
</reference>
<dbReference type="EMBL" id="LIHL02000004">
    <property type="protein sequence ID" value="KAF5472024.1"/>
    <property type="molecule type" value="Genomic_DNA"/>
</dbReference>
<dbReference type="Gramene" id="Jr04_06490_p1">
    <property type="protein sequence ID" value="cds.Jr04_06490_p1"/>
    <property type="gene ID" value="Jr04_06490"/>
</dbReference>